<sequence>MKVEDIFHQQPPPTSNPYLSDPALPGLLKRLLPPDVLATVEPDLIRLGDELINVIRPIAPLVKEPTLTQYDSWGNRVDNLQVSEGWKILKAFTCKEGLISIAYERRFRDKSRVWQFAKSLLMVGDCHVIMCPYAMTDGAARVMELAGSTEMKAQVLPRLISSDPDNAYISGQWMTESTGGSDVSRTETVARPTPAQPGDLGPAYLLDGFKWFSSAAEGNMSVALARSESSHGTGGLSLFLVPVRLPPFPTPLSNNILLHRLKDKVGTKAVPTAELSLNGARAWLIGTPGAGIRTIAPVLNITRIHSSISSVGSLMRCLSLARAYAGVREVDGGKLLTTVPAHMETLARVSILYRALVHLLFGVIGLLGRTECGLASEEEQVRLRMLTPTVKAFAALHAVSAMEECMAAMGGQGYMEETGMGRLIRDALVEKIWEGTIEVLAHDLIRASRGKGVEMFCRWGQSILDAAPRRTPSTALLQKTVTNLPSIFLKTRNPLLGRTILTLFGHISSALFLLEHANWSRRSEDTSFIADAAVFERWVEEGGLKDALQELEVLDSDNLVQDRIRDNLLLVGLVKAKL</sequence>
<feature type="domain" description="Acyl-CoA dehydrogenase/oxidase C-terminal" evidence="5">
    <location>
        <begin position="289"/>
        <end position="446"/>
    </location>
</feature>
<dbReference type="Proteomes" id="UP000636479">
    <property type="component" value="Unassembled WGS sequence"/>
</dbReference>
<comment type="caution">
    <text evidence="8">The sequence shown here is derived from an EMBL/GenBank/DDBJ whole genome shotgun (WGS) entry which is preliminary data.</text>
</comment>
<reference evidence="8" key="1">
    <citation type="submission" date="2020-05" db="EMBL/GenBank/DDBJ databases">
        <title>Mycena genomes resolve the evolution of fungal bioluminescence.</title>
        <authorList>
            <person name="Tsai I.J."/>
        </authorList>
    </citation>
    <scope>NUCLEOTIDE SEQUENCE</scope>
    <source>
        <strain evidence="8">171206Taipei</strain>
    </source>
</reference>
<dbReference type="GeneID" id="59347897"/>
<dbReference type="InterPro" id="IPR006091">
    <property type="entry name" value="Acyl-CoA_Oxase/DH_mid-dom"/>
</dbReference>
<keyword evidence="4" id="KW-0560">Oxidoreductase</keyword>
<dbReference type="Pfam" id="PF02770">
    <property type="entry name" value="Acyl-CoA_dh_M"/>
    <property type="match status" value="1"/>
</dbReference>
<dbReference type="Pfam" id="PF18158">
    <property type="entry name" value="AidB_N"/>
    <property type="match status" value="1"/>
</dbReference>
<dbReference type="InterPro" id="IPR009075">
    <property type="entry name" value="AcylCo_DH/oxidase_C"/>
</dbReference>
<dbReference type="EMBL" id="JACAZF010000007">
    <property type="protein sequence ID" value="KAF7299235.1"/>
    <property type="molecule type" value="Genomic_DNA"/>
</dbReference>
<dbReference type="Gene3D" id="1.20.140.10">
    <property type="entry name" value="Butyryl-CoA Dehydrogenase, subunit A, domain 3"/>
    <property type="match status" value="1"/>
</dbReference>
<dbReference type="AlphaFoldDB" id="A0A8H6SI71"/>
<dbReference type="Pfam" id="PF00441">
    <property type="entry name" value="Acyl-CoA_dh_1"/>
    <property type="match status" value="1"/>
</dbReference>
<evidence type="ECO:0000256" key="1">
    <source>
        <dbReference type="ARBA" id="ARBA00009347"/>
    </source>
</evidence>
<dbReference type="SUPFAM" id="SSF56645">
    <property type="entry name" value="Acyl-CoA dehydrogenase NM domain-like"/>
    <property type="match status" value="1"/>
</dbReference>
<comment type="similarity">
    <text evidence="1 4">Belongs to the acyl-CoA dehydrogenase family.</text>
</comment>
<comment type="cofactor">
    <cofactor evidence="4">
        <name>FAD</name>
        <dbReference type="ChEBI" id="CHEBI:57692"/>
    </cofactor>
</comment>
<feature type="domain" description="Acyl-CoA oxidase/dehydrogenase middle" evidence="6">
    <location>
        <begin position="172"/>
        <end position="278"/>
    </location>
</feature>
<evidence type="ECO:0000313" key="8">
    <source>
        <dbReference type="EMBL" id="KAF7299235.1"/>
    </source>
</evidence>
<gene>
    <name evidence="8" type="ORF">MIND_00872200</name>
</gene>
<feature type="domain" description="Adaptive response protein AidB N-terminal" evidence="7">
    <location>
        <begin position="63"/>
        <end position="163"/>
    </location>
</feature>
<dbReference type="InterPro" id="IPR052904">
    <property type="entry name" value="Acyl-CoA_dehydrogenase-like"/>
</dbReference>
<accession>A0A8H6SI71</accession>
<evidence type="ECO:0000259" key="6">
    <source>
        <dbReference type="Pfam" id="PF02770"/>
    </source>
</evidence>
<evidence type="ECO:0000313" key="9">
    <source>
        <dbReference type="Proteomes" id="UP000636479"/>
    </source>
</evidence>
<protein>
    <submittedName>
        <fullName evidence="8">Acyl-CoA dehydrogenase NM domain-like protein</fullName>
    </submittedName>
</protein>
<dbReference type="SUPFAM" id="SSF47203">
    <property type="entry name" value="Acyl-CoA dehydrogenase C-terminal domain-like"/>
    <property type="match status" value="1"/>
</dbReference>
<dbReference type="PANTHER" id="PTHR42707">
    <property type="entry name" value="ACYL-COA DEHYDROGENASE"/>
    <property type="match status" value="1"/>
</dbReference>
<keyword evidence="9" id="KW-1185">Reference proteome</keyword>
<proteinExistence type="inferred from homology"/>
<organism evidence="8 9">
    <name type="scientific">Mycena indigotica</name>
    <dbReference type="NCBI Taxonomy" id="2126181"/>
    <lineage>
        <taxon>Eukaryota</taxon>
        <taxon>Fungi</taxon>
        <taxon>Dikarya</taxon>
        <taxon>Basidiomycota</taxon>
        <taxon>Agaricomycotina</taxon>
        <taxon>Agaricomycetes</taxon>
        <taxon>Agaricomycetidae</taxon>
        <taxon>Agaricales</taxon>
        <taxon>Marasmiineae</taxon>
        <taxon>Mycenaceae</taxon>
        <taxon>Mycena</taxon>
    </lineage>
</organism>
<evidence type="ECO:0000256" key="3">
    <source>
        <dbReference type="ARBA" id="ARBA00022827"/>
    </source>
</evidence>
<keyword evidence="3 4" id="KW-0274">FAD</keyword>
<evidence type="ECO:0000256" key="4">
    <source>
        <dbReference type="RuleBase" id="RU362125"/>
    </source>
</evidence>
<name>A0A8H6SI71_9AGAR</name>
<evidence type="ECO:0000259" key="5">
    <source>
        <dbReference type="Pfam" id="PF00441"/>
    </source>
</evidence>
<dbReference type="InterPro" id="IPR036250">
    <property type="entry name" value="AcylCo_DH-like_C"/>
</dbReference>
<evidence type="ECO:0000256" key="2">
    <source>
        <dbReference type="ARBA" id="ARBA00022630"/>
    </source>
</evidence>
<dbReference type="InterPro" id="IPR009100">
    <property type="entry name" value="AcylCoA_DH/oxidase_NM_dom_sf"/>
</dbReference>
<dbReference type="OrthoDB" id="10251155at2759"/>
<dbReference type="GO" id="GO:0003995">
    <property type="term" value="F:acyl-CoA dehydrogenase activity"/>
    <property type="evidence" value="ECO:0007669"/>
    <property type="project" value="TreeGrafter"/>
</dbReference>
<dbReference type="InterPro" id="IPR041504">
    <property type="entry name" value="AidB_N"/>
</dbReference>
<dbReference type="Gene3D" id="6.10.250.600">
    <property type="match status" value="1"/>
</dbReference>
<dbReference type="PANTHER" id="PTHR42707:SF2">
    <property type="entry name" value="ACD11 DEHYDROGENASE"/>
    <property type="match status" value="1"/>
</dbReference>
<evidence type="ECO:0000259" key="7">
    <source>
        <dbReference type="Pfam" id="PF18158"/>
    </source>
</evidence>
<keyword evidence="2 4" id="KW-0285">Flavoprotein</keyword>
<dbReference type="Gene3D" id="2.40.110.20">
    <property type="match status" value="1"/>
</dbReference>
<dbReference type="RefSeq" id="XP_037218623.1">
    <property type="nucleotide sequence ID" value="XM_037365381.1"/>
</dbReference>